<evidence type="ECO:0008006" key="4">
    <source>
        <dbReference type="Google" id="ProtNLM"/>
    </source>
</evidence>
<evidence type="ECO:0000313" key="2">
    <source>
        <dbReference type="EMBL" id="CAD8107068.1"/>
    </source>
</evidence>
<dbReference type="PROSITE" id="PS50096">
    <property type="entry name" value="IQ"/>
    <property type="match status" value="1"/>
</dbReference>
<dbReference type="AlphaFoldDB" id="A0A8S1PWI7"/>
<feature type="region of interest" description="Disordered" evidence="1">
    <location>
        <begin position="1"/>
        <end position="70"/>
    </location>
</feature>
<dbReference type="OrthoDB" id="300500at2759"/>
<sequence>MGICTSDPLPGGIEQNETKPEDIKPIKNDQNLKQQEKEENDAAVKIQSGLRGKKAKQELQKKKEELEQDKPKDWVEQKVNFEEPALPTVFKERVNYKPTNEDRFFPPYQGPDGSIYNGQWNKGEVNGYGQMLKQDGLYLKGLWKQNIFQEGGILYPNGEYYIGTANYGERFFNNGVIYKGETDFGTPHGLGEETNPNGTKFKVSYQNGQKIESDNSHQNH</sequence>
<comment type="caution">
    <text evidence="2">The sequence shown here is derived from an EMBL/GenBank/DDBJ whole genome shotgun (WGS) entry which is preliminary data.</text>
</comment>
<feature type="compositionally biased region" description="Basic and acidic residues" evidence="1">
    <location>
        <begin position="55"/>
        <end position="70"/>
    </location>
</feature>
<evidence type="ECO:0000256" key="1">
    <source>
        <dbReference type="SAM" id="MobiDB-lite"/>
    </source>
</evidence>
<accession>A0A8S1PWI7</accession>
<dbReference type="CDD" id="cd23767">
    <property type="entry name" value="IQCD"/>
    <property type="match status" value="1"/>
</dbReference>
<protein>
    <recommendedName>
        <fullName evidence="4">MORN repeat protein</fullName>
    </recommendedName>
</protein>
<organism evidence="2 3">
    <name type="scientific">Paramecium sonneborni</name>
    <dbReference type="NCBI Taxonomy" id="65129"/>
    <lineage>
        <taxon>Eukaryota</taxon>
        <taxon>Sar</taxon>
        <taxon>Alveolata</taxon>
        <taxon>Ciliophora</taxon>
        <taxon>Intramacronucleata</taxon>
        <taxon>Oligohymenophorea</taxon>
        <taxon>Peniculida</taxon>
        <taxon>Parameciidae</taxon>
        <taxon>Paramecium</taxon>
    </lineage>
</organism>
<reference evidence="2" key="1">
    <citation type="submission" date="2021-01" db="EMBL/GenBank/DDBJ databases">
        <authorList>
            <consortium name="Genoscope - CEA"/>
            <person name="William W."/>
        </authorList>
    </citation>
    <scope>NUCLEOTIDE SEQUENCE</scope>
</reference>
<feature type="compositionally biased region" description="Basic and acidic residues" evidence="1">
    <location>
        <begin position="16"/>
        <end position="27"/>
    </location>
</feature>
<gene>
    <name evidence="2" type="ORF">PSON_ATCC_30995.1.T0880094</name>
</gene>
<evidence type="ECO:0000313" key="3">
    <source>
        <dbReference type="Proteomes" id="UP000692954"/>
    </source>
</evidence>
<proteinExistence type="predicted"/>
<keyword evidence="3" id="KW-1185">Reference proteome</keyword>
<dbReference type="EMBL" id="CAJJDN010000088">
    <property type="protein sequence ID" value="CAD8107068.1"/>
    <property type="molecule type" value="Genomic_DNA"/>
</dbReference>
<dbReference type="Proteomes" id="UP000692954">
    <property type="component" value="Unassembled WGS sequence"/>
</dbReference>
<name>A0A8S1PWI7_9CILI</name>